<comment type="caution">
    <text evidence="2">The sequence shown here is derived from an EMBL/GenBank/DDBJ whole genome shotgun (WGS) entry which is preliminary data.</text>
</comment>
<feature type="compositionally biased region" description="Polar residues" evidence="1">
    <location>
        <begin position="25"/>
        <end position="40"/>
    </location>
</feature>
<accession>A0A9P8CUP7</accession>
<proteinExistence type="predicted"/>
<feature type="region of interest" description="Disordered" evidence="1">
    <location>
        <begin position="25"/>
        <end position="45"/>
    </location>
</feature>
<evidence type="ECO:0000256" key="1">
    <source>
        <dbReference type="SAM" id="MobiDB-lite"/>
    </source>
</evidence>
<protein>
    <submittedName>
        <fullName evidence="2">Uncharacterized protein</fullName>
    </submittedName>
</protein>
<evidence type="ECO:0000313" key="3">
    <source>
        <dbReference type="Proteomes" id="UP000717515"/>
    </source>
</evidence>
<feature type="region of interest" description="Disordered" evidence="1">
    <location>
        <begin position="542"/>
        <end position="618"/>
    </location>
</feature>
<feature type="compositionally biased region" description="Basic and acidic residues" evidence="1">
    <location>
        <begin position="764"/>
        <end position="779"/>
    </location>
</feature>
<dbReference type="Proteomes" id="UP000717515">
    <property type="component" value="Unassembled WGS sequence"/>
</dbReference>
<feature type="compositionally biased region" description="Pro residues" evidence="1">
    <location>
        <begin position="236"/>
        <end position="253"/>
    </location>
</feature>
<name>A0A9P8CUP7_MORAP</name>
<reference evidence="2" key="1">
    <citation type="submission" date="2021-07" db="EMBL/GenBank/DDBJ databases">
        <title>Draft genome of Mortierella alpina, strain LL118, isolated from an aspen leaf litter sample.</title>
        <authorList>
            <person name="Yang S."/>
            <person name="Vinatzer B.A."/>
        </authorList>
    </citation>
    <scope>NUCLEOTIDE SEQUENCE</scope>
    <source>
        <strain evidence="2">LL118</strain>
    </source>
</reference>
<sequence>MAGGAPGKPIPADRRMHKAGNYLRFSTNRHPSHDSSNCDPSSCRPHPRFYLTTTTKQARRQGQQQQGAFNAVPPDMNTRQQNRGYGRDSHKPLVIHEPIVFQHTLYYPGNVPLVITAGHGGSHQPGHIVQLKTTHRFVRIPDLPTTTDPITVGSFTRPVAPTEGDETVPWMSLRDQSQGGNFKKDLNTHAMALNLANAVSCLTRDAGYADDYKGSVPKECEAQGRWGDDDSDFPFPTWPSTPSPSPSPSPSPTLGPHSLADIDQQQQENLKLGAHHGVSYPHVIVFRVSRRYVDVNRNLTGENAIAEGDPVAEAAWREYHDLIDHVQAMNLQERQKQQQEPWRGNQARGGGLLLDIHGHAHSTNLIEIGYLLDGFVLGKSDEELNAQARNLSEISGIRSLISRTVSTLHTDMDRTQHDIERQGNSEAEKIPFSALIRGRTESLGGMLQSEGLNAVPSPKNPAPCQECIYFFGGHTVQIHGSQQHTTDGHSNQRPAMDAIQLELPKILRLVDNPEAHEIGMKLGSAVIQFMARYYGVFTTSGKTNEPVSDHRFEHEPTKAWGSRQAVGASPLTARMLHRHRPPPRQPQQESDGRSHGMEPWESSESGDSEDDVTEPGLGPAMKTIPLALAVVLLRTVQQVSGQIQVTEGRTWHCTKFYGREQYFCGQYDAGSQEQADCELFKSGQIIRSTMQLCGYRDEEQDPDSLKVEIGPDTRHPPPPEGEPWDILPPEDRAPELIGVTPPPPTTPPRLPGDRTLPVETETEPPMRRGLYDLDVLKGR</sequence>
<dbReference type="AlphaFoldDB" id="A0A9P8CUP7"/>
<feature type="region of interest" description="Disordered" evidence="1">
    <location>
        <begin position="709"/>
        <end position="779"/>
    </location>
</feature>
<gene>
    <name evidence="2" type="ORF">KVV02_000692</name>
</gene>
<feature type="compositionally biased region" description="Acidic residues" evidence="1">
    <location>
        <begin position="604"/>
        <end position="613"/>
    </location>
</feature>
<feature type="compositionally biased region" description="Pro residues" evidence="1">
    <location>
        <begin position="740"/>
        <end position="750"/>
    </location>
</feature>
<organism evidence="2 3">
    <name type="scientific">Mortierella alpina</name>
    <name type="common">Oleaginous fungus</name>
    <name type="synonym">Mortierella renispora</name>
    <dbReference type="NCBI Taxonomy" id="64518"/>
    <lineage>
        <taxon>Eukaryota</taxon>
        <taxon>Fungi</taxon>
        <taxon>Fungi incertae sedis</taxon>
        <taxon>Mucoromycota</taxon>
        <taxon>Mortierellomycotina</taxon>
        <taxon>Mortierellomycetes</taxon>
        <taxon>Mortierellales</taxon>
        <taxon>Mortierellaceae</taxon>
        <taxon>Mortierella</taxon>
    </lineage>
</organism>
<dbReference type="EMBL" id="JAIFTL010000336">
    <property type="protein sequence ID" value="KAG9320047.1"/>
    <property type="molecule type" value="Genomic_DNA"/>
</dbReference>
<evidence type="ECO:0000313" key="2">
    <source>
        <dbReference type="EMBL" id="KAG9320047.1"/>
    </source>
</evidence>
<feature type="region of interest" description="Disordered" evidence="1">
    <location>
        <begin position="59"/>
        <end position="89"/>
    </location>
</feature>
<dbReference type="Gene3D" id="3.40.630.40">
    <property type="entry name" value="Zn-dependent exopeptidases"/>
    <property type="match status" value="1"/>
</dbReference>
<feature type="compositionally biased region" description="Basic and acidic residues" evidence="1">
    <location>
        <begin position="547"/>
        <end position="557"/>
    </location>
</feature>
<feature type="region of interest" description="Disordered" evidence="1">
    <location>
        <begin position="220"/>
        <end position="259"/>
    </location>
</feature>